<dbReference type="Proteomes" id="UP000246085">
    <property type="component" value="Chromosome BRAD3257"/>
</dbReference>
<proteinExistence type="predicted"/>
<evidence type="ECO:0000313" key="3">
    <source>
        <dbReference type="Proteomes" id="UP000246085"/>
    </source>
</evidence>
<gene>
    <name evidence="2" type="ORF">BRAD3257_0176</name>
</gene>
<name>A0A2U3PQC8_9BRAD</name>
<feature type="domain" description="SAF" evidence="1">
    <location>
        <begin position="43"/>
        <end position="111"/>
    </location>
</feature>
<dbReference type="KEGG" id="bvz:BRAD3257_0176"/>
<dbReference type="NCBIfam" id="TIGR03177">
    <property type="entry name" value="pilus_cpaB"/>
    <property type="match status" value="1"/>
</dbReference>
<dbReference type="Pfam" id="PF08666">
    <property type="entry name" value="SAF"/>
    <property type="match status" value="1"/>
</dbReference>
<dbReference type="CDD" id="cd11614">
    <property type="entry name" value="SAF_CpaB_FlgA_like"/>
    <property type="match status" value="1"/>
</dbReference>
<dbReference type="RefSeq" id="WP_122400235.1">
    <property type="nucleotide sequence ID" value="NZ_LS398110.1"/>
</dbReference>
<dbReference type="InterPro" id="IPR013974">
    <property type="entry name" value="SAF"/>
</dbReference>
<evidence type="ECO:0000259" key="1">
    <source>
        <dbReference type="SMART" id="SM00858"/>
    </source>
</evidence>
<reference evidence="2 3" key="1">
    <citation type="submission" date="2018-03" db="EMBL/GenBank/DDBJ databases">
        <authorList>
            <person name="Gully D."/>
        </authorList>
    </citation>
    <scope>NUCLEOTIDE SEQUENCE [LARGE SCALE GENOMIC DNA]</scope>
    <source>
        <strain evidence="2">ORS3257</strain>
    </source>
</reference>
<dbReference type="InterPro" id="IPR017592">
    <property type="entry name" value="Pilus_assmbl_Flp-typ_CpaB"/>
</dbReference>
<organism evidence="2 3">
    <name type="scientific">Bradyrhizobium vignae</name>
    <dbReference type="NCBI Taxonomy" id="1549949"/>
    <lineage>
        <taxon>Bacteria</taxon>
        <taxon>Pseudomonadati</taxon>
        <taxon>Pseudomonadota</taxon>
        <taxon>Alphaproteobacteria</taxon>
        <taxon>Hyphomicrobiales</taxon>
        <taxon>Nitrobacteraceae</taxon>
        <taxon>Bradyrhizobium</taxon>
    </lineage>
</organism>
<dbReference type="InterPro" id="IPR031571">
    <property type="entry name" value="RcpC_dom"/>
</dbReference>
<evidence type="ECO:0000313" key="2">
    <source>
        <dbReference type="EMBL" id="SPP91349.1"/>
    </source>
</evidence>
<accession>A0A2U3PQC8</accession>
<dbReference type="EMBL" id="LS398110">
    <property type="protein sequence ID" value="SPP91349.1"/>
    <property type="molecule type" value="Genomic_DNA"/>
</dbReference>
<dbReference type="Pfam" id="PF16976">
    <property type="entry name" value="RcpC"/>
    <property type="match status" value="1"/>
</dbReference>
<protein>
    <submittedName>
        <fullName evidence="2">Flp pilus assembly protein CpaB</fullName>
    </submittedName>
</protein>
<sequence>MNTARIVVLVIALGAGGVAAYLASGYQNAPAPALPAAEKLPTVEVLVAKSDIQLGQAVKPDDLQWQAWPAATASSAFIRRDSRPEAQIQIAGSIARVPLMQGEPIREQKLVKAEGSGFMAAILPSGMRAVSTEISAETGAGGFILPNDRVDIVLTRRLKNPDGNTNGPTGGNDLVLSEVILTNIRVLAIDQAPKEKDGQNAVIGKTVTLELRPDQVATLSAARQGGTLTLALRSIVDANAVDGTPEDQAIKRPGGVNVIRYGVPARQLTSQR</sequence>
<dbReference type="SMART" id="SM00858">
    <property type="entry name" value="SAF"/>
    <property type="match status" value="1"/>
</dbReference>
<dbReference type="AlphaFoldDB" id="A0A2U3PQC8"/>